<dbReference type="AlphaFoldDB" id="A0A177AYP1"/>
<feature type="compositionally biased region" description="Low complexity" evidence="1">
    <location>
        <begin position="194"/>
        <end position="211"/>
    </location>
</feature>
<feature type="region of interest" description="Disordered" evidence="1">
    <location>
        <begin position="191"/>
        <end position="230"/>
    </location>
</feature>
<gene>
    <name evidence="3" type="ORF">A3Q56_05158</name>
</gene>
<accession>A0A177AYP1</accession>
<proteinExistence type="predicted"/>
<evidence type="ECO:0000259" key="2">
    <source>
        <dbReference type="Pfam" id="PF17921"/>
    </source>
</evidence>
<organism evidence="3 4">
    <name type="scientific">Intoshia linei</name>
    <dbReference type="NCBI Taxonomy" id="1819745"/>
    <lineage>
        <taxon>Eukaryota</taxon>
        <taxon>Metazoa</taxon>
        <taxon>Spiralia</taxon>
        <taxon>Lophotrochozoa</taxon>
        <taxon>Mesozoa</taxon>
        <taxon>Orthonectida</taxon>
        <taxon>Rhopaluridae</taxon>
        <taxon>Intoshia</taxon>
    </lineage>
</organism>
<dbReference type="Gene3D" id="1.10.340.70">
    <property type="match status" value="1"/>
</dbReference>
<evidence type="ECO:0000313" key="3">
    <source>
        <dbReference type="EMBL" id="OAF67096.1"/>
    </source>
</evidence>
<dbReference type="Proteomes" id="UP000078046">
    <property type="component" value="Unassembled WGS sequence"/>
</dbReference>
<keyword evidence="4" id="KW-1185">Reference proteome</keyword>
<name>A0A177AYP1_9BILA</name>
<dbReference type="InterPro" id="IPR041588">
    <property type="entry name" value="Integrase_H2C2"/>
</dbReference>
<protein>
    <recommendedName>
        <fullName evidence="2">Integrase zinc-binding domain-containing protein</fullName>
    </recommendedName>
</protein>
<comment type="caution">
    <text evidence="3">The sequence shown here is derived from an EMBL/GenBank/DDBJ whole genome shotgun (WGS) entry which is preliminary data.</text>
</comment>
<dbReference type="Pfam" id="PF17921">
    <property type="entry name" value="Integrase_H2C2"/>
    <property type="match status" value="1"/>
</dbReference>
<reference evidence="3 4" key="1">
    <citation type="submission" date="2016-04" db="EMBL/GenBank/DDBJ databases">
        <title>The genome of Intoshia linei affirms orthonectids as highly simplified spiralians.</title>
        <authorList>
            <person name="Mikhailov K.V."/>
            <person name="Slusarev G.S."/>
            <person name="Nikitin M.A."/>
            <person name="Logacheva M.D."/>
            <person name="Penin A."/>
            <person name="Aleoshin V."/>
            <person name="Panchin Y.V."/>
        </authorList>
    </citation>
    <scope>NUCLEOTIDE SEQUENCE [LARGE SCALE GENOMIC DNA]</scope>
    <source>
        <strain evidence="3">Intl2013</strain>
        <tissue evidence="3">Whole animal</tissue>
    </source>
</reference>
<evidence type="ECO:0000313" key="4">
    <source>
        <dbReference type="Proteomes" id="UP000078046"/>
    </source>
</evidence>
<feature type="domain" description="Integrase zinc-binding" evidence="2">
    <location>
        <begin position="107"/>
        <end position="152"/>
    </location>
</feature>
<evidence type="ECO:0000256" key="1">
    <source>
        <dbReference type="SAM" id="MobiDB-lite"/>
    </source>
</evidence>
<sequence>MRQKLNQSIEEYAHWLTLQANRCDFTDACEAIRDHIFLTCLYNDIQRLLIDARDPTLDESISIIKSQELRNNEAIGEFNEWKEFIPNIHVEDDILYYKNNDVDLILVPDKSIVPILEYYHQSENFCHPGIGKTYALIRNTYFWNNMYRDIPDNLQNSMITLTIVFSNSMLSQQSIMSQLILMPEGDEDEKNNITSGTTTTTTVPVTDTVETIESGSIPAKPANEDSKQSS</sequence>
<dbReference type="EMBL" id="LWCA01000746">
    <property type="protein sequence ID" value="OAF67096.1"/>
    <property type="molecule type" value="Genomic_DNA"/>
</dbReference>